<dbReference type="Gene3D" id="3.40.190.10">
    <property type="entry name" value="Periplasmic binding protein-like II"/>
    <property type="match status" value="2"/>
</dbReference>
<evidence type="ECO:0000313" key="10">
    <source>
        <dbReference type="Proteomes" id="UP000657385"/>
    </source>
</evidence>
<evidence type="ECO:0000313" key="9">
    <source>
        <dbReference type="EMBL" id="MBF9070885.1"/>
    </source>
</evidence>
<dbReference type="InterPro" id="IPR010067">
    <property type="entry name" value="ABC_SsuA_sub-bd"/>
</dbReference>
<sequence>MSKLRSLSPRTARIRRAVIAGVAVVAASGLLSACGYGSQAASNSSGGSVVPSSGSSGPALSASTVRIGYFANLTHATPLIGIQDGQFAKNLGGTKISTQIFNAGPSEIEALNSGAIDIAWVGPAPAINGYVKSNGAALKIISGATSGGAELVVNPATIKTVADLKGKKIATPQAGNTQDVALFNYLASKGYKENPKTGAGDVSVIRTDNSTTPSAYTSGQIDGAWVPEPTASKLVAEGAKILIDERTLWPQGQFVSTNVVVSQTFLKAHPDVVKAVLKASVDTNAWILANPAKAQQEANTALTALTGKGLSAKVLKAAWSEMTVTDDPLASSLTTEAQHAVTAGFITQPNLSGIYDLTLLNQVLTAEGKPAVSAAGLGAQ</sequence>
<comment type="similarity">
    <text evidence="3">Belongs to the bacterial solute-binding protein SsuA/TauA family.</text>
</comment>
<evidence type="ECO:0000256" key="1">
    <source>
        <dbReference type="ARBA" id="ARBA00004418"/>
    </source>
</evidence>
<reference evidence="9" key="1">
    <citation type="submission" date="2020-11" db="EMBL/GenBank/DDBJ databases">
        <title>Isolation and identification of active actinomycetes.</title>
        <authorList>
            <person name="Yu B."/>
        </authorList>
    </citation>
    <scope>NUCLEOTIDE SEQUENCE</scope>
    <source>
        <strain evidence="9">NEAU-YB345</strain>
    </source>
</reference>
<proteinExistence type="inferred from homology"/>
<dbReference type="NCBIfam" id="TIGR01728">
    <property type="entry name" value="SsuA_fam"/>
    <property type="match status" value="1"/>
</dbReference>
<keyword evidence="10" id="KW-1185">Reference proteome</keyword>
<evidence type="ECO:0000256" key="2">
    <source>
        <dbReference type="ARBA" id="ARBA00004533"/>
    </source>
</evidence>
<keyword evidence="7" id="KW-0732">Signal</keyword>
<dbReference type="PANTHER" id="PTHR30024:SF47">
    <property type="entry name" value="TAURINE-BINDING PERIPLASMIC PROTEIN"/>
    <property type="match status" value="1"/>
</dbReference>
<keyword evidence="8" id="KW-0472">Membrane</keyword>
<dbReference type="EMBL" id="JADPRT010000010">
    <property type="protein sequence ID" value="MBF9070885.1"/>
    <property type="molecule type" value="Genomic_DNA"/>
</dbReference>
<evidence type="ECO:0000256" key="7">
    <source>
        <dbReference type="ARBA" id="ARBA00022729"/>
    </source>
</evidence>
<accession>A0A931B463</accession>
<dbReference type="SUPFAM" id="SSF53850">
    <property type="entry name" value="Periplasmic binding protein-like II"/>
    <property type="match status" value="1"/>
</dbReference>
<dbReference type="PROSITE" id="PS51257">
    <property type="entry name" value="PROKAR_LIPOPROTEIN"/>
    <property type="match status" value="1"/>
</dbReference>
<evidence type="ECO:0000256" key="5">
    <source>
        <dbReference type="ARBA" id="ARBA00022475"/>
    </source>
</evidence>
<comment type="caution">
    <text evidence="9">The sequence shown here is derived from an EMBL/GenBank/DDBJ whole genome shotgun (WGS) entry which is preliminary data.</text>
</comment>
<dbReference type="Pfam" id="PF13379">
    <property type="entry name" value="NMT1_2"/>
    <property type="match status" value="1"/>
</dbReference>
<gene>
    <name evidence="9" type="ORF">I2501_22985</name>
</gene>
<dbReference type="InterPro" id="IPR044527">
    <property type="entry name" value="NrtA/CpmA_ABC-bd_dom"/>
</dbReference>
<evidence type="ECO:0000256" key="4">
    <source>
        <dbReference type="ARBA" id="ARBA00022448"/>
    </source>
</evidence>
<dbReference type="GO" id="GO:0005886">
    <property type="term" value="C:plasma membrane"/>
    <property type="evidence" value="ECO:0007669"/>
    <property type="project" value="UniProtKB-SubCell"/>
</dbReference>
<evidence type="ECO:0000256" key="6">
    <source>
        <dbReference type="ARBA" id="ARBA00022519"/>
    </source>
</evidence>
<dbReference type="GO" id="GO:0042597">
    <property type="term" value="C:periplasmic space"/>
    <property type="evidence" value="ECO:0007669"/>
    <property type="project" value="UniProtKB-SubCell"/>
</dbReference>
<organism evidence="9 10">
    <name type="scientific">Streptacidiphilus fuscans</name>
    <dbReference type="NCBI Taxonomy" id="2789292"/>
    <lineage>
        <taxon>Bacteria</taxon>
        <taxon>Bacillati</taxon>
        <taxon>Actinomycetota</taxon>
        <taxon>Actinomycetes</taxon>
        <taxon>Kitasatosporales</taxon>
        <taxon>Streptomycetaceae</taxon>
        <taxon>Streptacidiphilus</taxon>
    </lineage>
</organism>
<comment type="subcellular location">
    <subcellularLocation>
        <location evidence="2">Cell inner membrane</location>
    </subcellularLocation>
    <subcellularLocation>
        <location evidence="1">Periplasm</location>
    </subcellularLocation>
</comment>
<name>A0A931B463_9ACTN</name>
<keyword evidence="4" id="KW-0813">Transport</keyword>
<dbReference type="GO" id="GO:0042626">
    <property type="term" value="F:ATPase-coupled transmembrane transporter activity"/>
    <property type="evidence" value="ECO:0007669"/>
    <property type="project" value="InterPro"/>
</dbReference>
<dbReference type="Proteomes" id="UP000657385">
    <property type="component" value="Unassembled WGS sequence"/>
</dbReference>
<dbReference type="CDD" id="cd13553">
    <property type="entry name" value="PBP2_NrtA_CpmA_like"/>
    <property type="match status" value="1"/>
</dbReference>
<protein>
    <submittedName>
        <fullName evidence="9">Aliphatic sulfonate ABC transporter substrate-binding protein</fullName>
    </submittedName>
</protein>
<keyword evidence="5" id="KW-1003">Cell membrane</keyword>
<evidence type="ECO:0000256" key="3">
    <source>
        <dbReference type="ARBA" id="ARBA00010742"/>
    </source>
</evidence>
<dbReference type="AlphaFoldDB" id="A0A931B463"/>
<dbReference type="PANTHER" id="PTHR30024">
    <property type="entry name" value="ALIPHATIC SULFONATES-BINDING PROTEIN-RELATED"/>
    <property type="match status" value="1"/>
</dbReference>
<evidence type="ECO:0000256" key="8">
    <source>
        <dbReference type="ARBA" id="ARBA00023136"/>
    </source>
</evidence>
<dbReference type="RefSeq" id="WP_196196070.1">
    <property type="nucleotide sequence ID" value="NZ_JADPRT010000010.1"/>
</dbReference>
<keyword evidence="6" id="KW-0997">Cell inner membrane</keyword>